<dbReference type="CDD" id="cd11065">
    <property type="entry name" value="CYP64-like"/>
    <property type="match status" value="1"/>
</dbReference>
<keyword evidence="13" id="KW-1185">Reference proteome</keyword>
<evidence type="ECO:0000256" key="9">
    <source>
        <dbReference type="PIRSR" id="PIRSR602401-1"/>
    </source>
</evidence>
<dbReference type="Pfam" id="PF00067">
    <property type="entry name" value="p450"/>
    <property type="match status" value="1"/>
</dbReference>
<comment type="similarity">
    <text evidence="3 10">Belongs to the cytochrome P450 family.</text>
</comment>
<dbReference type="SUPFAM" id="SSF48264">
    <property type="entry name" value="Cytochrome P450"/>
    <property type="match status" value="1"/>
</dbReference>
<keyword evidence="7 9" id="KW-0408">Iron</keyword>
<accession>A0A4Q2D486</accession>
<evidence type="ECO:0000313" key="12">
    <source>
        <dbReference type="EMBL" id="RXW13144.1"/>
    </source>
</evidence>
<dbReference type="GO" id="GO:0016705">
    <property type="term" value="F:oxidoreductase activity, acting on paired donors, with incorporation or reduction of molecular oxygen"/>
    <property type="evidence" value="ECO:0007669"/>
    <property type="project" value="InterPro"/>
</dbReference>
<dbReference type="GO" id="GO:0004497">
    <property type="term" value="F:monooxygenase activity"/>
    <property type="evidence" value="ECO:0007669"/>
    <property type="project" value="UniProtKB-KW"/>
</dbReference>
<evidence type="ECO:0008006" key="14">
    <source>
        <dbReference type="Google" id="ProtNLM"/>
    </source>
</evidence>
<name>A0A4Q2D486_9AGAR</name>
<dbReference type="PANTHER" id="PTHR46300:SF7">
    <property type="entry name" value="P450, PUTATIVE (EUROFUNG)-RELATED"/>
    <property type="match status" value="1"/>
</dbReference>
<evidence type="ECO:0000256" key="6">
    <source>
        <dbReference type="ARBA" id="ARBA00023002"/>
    </source>
</evidence>
<evidence type="ECO:0000313" key="13">
    <source>
        <dbReference type="Proteomes" id="UP000290288"/>
    </source>
</evidence>
<sequence>MTDSLIVVACGVGFVLVVNGLIARRKRNPQRLPLPPGPKGRPFIGCLYQLPKVLPWEGYDKLCKEYDSDLLYMEVLGQGMLIIGSHRRAVELLDKKAAIYSDRPVFPLIDLMDFHWSFGLMPYGPWWRLHRRNFHQQLNRNAVSRYHPIMYEERDSLLRMLSTGPENFREHLETFFGTIIMRTAYGFDDAGRNQSLIHDAEALVLSFGAARAPGRFLVNTFPILQHVPEWLPRAGFKRYFREIAEMSRRTEKGERSVHPSMAAALIGQLPGHSESKHAKMETVAQNVCAIAYIAGAETTLASAIGLILASANHSEVQIKAQAEIDTVVGLYRLPLVSDRPSLPYVHAIIKEVSRWYTVVPLGTPRVNTKDDECDGYSIPKGTLIFPNNWAMMHDPSVFDKPFDFIPERYLKDDGKINMSVPDAEAAAFGHGRRICPGRHFSNDTLFLMASSLLATFSIFPPKDEKGNRPPLKFEAKSQTIA</sequence>
<evidence type="ECO:0000256" key="4">
    <source>
        <dbReference type="ARBA" id="ARBA00022617"/>
    </source>
</evidence>
<comment type="cofactor">
    <cofactor evidence="1 9">
        <name>heme</name>
        <dbReference type="ChEBI" id="CHEBI:30413"/>
    </cofactor>
</comment>
<dbReference type="PROSITE" id="PS00086">
    <property type="entry name" value="CYTOCHROME_P450"/>
    <property type="match status" value="1"/>
</dbReference>
<proteinExistence type="inferred from homology"/>
<dbReference type="PRINTS" id="PR00463">
    <property type="entry name" value="EP450I"/>
</dbReference>
<comment type="caution">
    <text evidence="12">The sequence shown here is derived from an EMBL/GenBank/DDBJ whole genome shotgun (WGS) entry which is preliminary data.</text>
</comment>
<dbReference type="STRING" id="2316362.A0A4Q2D486"/>
<dbReference type="OrthoDB" id="2789670at2759"/>
<keyword evidence="11" id="KW-1133">Transmembrane helix</keyword>
<reference evidence="12 13" key="1">
    <citation type="submission" date="2019-01" db="EMBL/GenBank/DDBJ databases">
        <title>Draft genome sequence of Psathyrella aberdarensis IHI B618.</title>
        <authorList>
            <person name="Buettner E."/>
            <person name="Kellner H."/>
        </authorList>
    </citation>
    <scope>NUCLEOTIDE SEQUENCE [LARGE SCALE GENOMIC DNA]</scope>
    <source>
        <strain evidence="12 13">IHI B618</strain>
    </source>
</reference>
<evidence type="ECO:0000256" key="2">
    <source>
        <dbReference type="ARBA" id="ARBA00005179"/>
    </source>
</evidence>
<organism evidence="12 13">
    <name type="scientific">Candolleomyces aberdarensis</name>
    <dbReference type="NCBI Taxonomy" id="2316362"/>
    <lineage>
        <taxon>Eukaryota</taxon>
        <taxon>Fungi</taxon>
        <taxon>Dikarya</taxon>
        <taxon>Basidiomycota</taxon>
        <taxon>Agaricomycotina</taxon>
        <taxon>Agaricomycetes</taxon>
        <taxon>Agaricomycetidae</taxon>
        <taxon>Agaricales</taxon>
        <taxon>Agaricineae</taxon>
        <taxon>Psathyrellaceae</taxon>
        <taxon>Candolleomyces</taxon>
    </lineage>
</organism>
<dbReference type="Gene3D" id="1.10.630.10">
    <property type="entry name" value="Cytochrome P450"/>
    <property type="match status" value="1"/>
</dbReference>
<keyword evidence="11" id="KW-0472">Membrane</keyword>
<keyword evidence="8 10" id="KW-0503">Monooxygenase</keyword>
<protein>
    <recommendedName>
        <fullName evidence="14">Cytochrome P450</fullName>
    </recommendedName>
</protein>
<keyword evidence="11" id="KW-0812">Transmembrane</keyword>
<evidence type="ECO:0000256" key="5">
    <source>
        <dbReference type="ARBA" id="ARBA00022723"/>
    </source>
</evidence>
<evidence type="ECO:0000256" key="10">
    <source>
        <dbReference type="RuleBase" id="RU000461"/>
    </source>
</evidence>
<evidence type="ECO:0000256" key="8">
    <source>
        <dbReference type="ARBA" id="ARBA00023033"/>
    </source>
</evidence>
<dbReference type="AlphaFoldDB" id="A0A4Q2D486"/>
<dbReference type="InterPro" id="IPR050364">
    <property type="entry name" value="Cytochrome_P450_fung"/>
</dbReference>
<dbReference type="InterPro" id="IPR036396">
    <property type="entry name" value="Cyt_P450_sf"/>
</dbReference>
<dbReference type="PANTHER" id="PTHR46300">
    <property type="entry name" value="P450, PUTATIVE (EUROFUNG)-RELATED-RELATED"/>
    <property type="match status" value="1"/>
</dbReference>
<dbReference type="InterPro" id="IPR017972">
    <property type="entry name" value="Cyt_P450_CS"/>
</dbReference>
<keyword evidence="4 9" id="KW-0349">Heme</keyword>
<gene>
    <name evidence="12" type="ORF">EST38_g12708</name>
</gene>
<dbReference type="Proteomes" id="UP000290288">
    <property type="component" value="Unassembled WGS sequence"/>
</dbReference>
<dbReference type="EMBL" id="SDEE01000999">
    <property type="protein sequence ID" value="RXW13144.1"/>
    <property type="molecule type" value="Genomic_DNA"/>
</dbReference>
<keyword evidence="5 9" id="KW-0479">Metal-binding</keyword>
<feature type="transmembrane region" description="Helical" evidence="11">
    <location>
        <begin position="6"/>
        <end position="23"/>
    </location>
</feature>
<keyword evidence="6 10" id="KW-0560">Oxidoreductase</keyword>
<dbReference type="InterPro" id="IPR002401">
    <property type="entry name" value="Cyt_P450_E_grp-I"/>
</dbReference>
<evidence type="ECO:0000256" key="3">
    <source>
        <dbReference type="ARBA" id="ARBA00010617"/>
    </source>
</evidence>
<comment type="pathway">
    <text evidence="2">Secondary metabolite biosynthesis.</text>
</comment>
<evidence type="ECO:0000256" key="1">
    <source>
        <dbReference type="ARBA" id="ARBA00001971"/>
    </source>
</evidence>
<dbReference type="InterPro" id="IPR001128">
    <property type="entry name" value="Cyt_P450"/>
</dbReference>
<dbReference type="GO" id="GO:0005506">
    <property type="term" value="F:iron ion binding"/>
    <property type="evidence" value="ECO:0007669"/>
    <property type="project" value="InterPro"/>
</dbReference>
<feature type="binding site" description="axial binding residue" evidence="9">
    <location>
        <position position="435"/>
    </location>
    <ligand>
        <name>heme</name>
        <dbReference type="ChEBI" id="CHEBI:30413"/>
    </ligand>
    <ligandPart>
        <name>Fe</name>
        <dbReference type="ChEBI" id="CHEBI:18248"/>
    </ligandPart>
</feature>
<evidence type="ECO:0000256" key="11">
    <source>
        <dbReference type="SAM" id="Phobius"/>
    </source>
</evidence>
<evidence type="ECO:0000256" key="7">
    <source>
        <dbReference type="ARBA" id="ARBA00023004"/>
    </source>
</evidence>
<dbReference type="GO" id="GO:0020037">
    <property type="term" value="F:heme binding"/>
    <property type="evidence" value="ECO:0007669"/>
    <property type="project" value="InterPro"/>
</dbReference>